<feature type="domain" description="Carbohydrate kinase PfkB" evidence="6">
    <location>
        <begin position="20"/>
        <end position="288"/>
    </location>
</feature>
<reference evidence="7 8" key="1">
    <citation type="submission" date="2018-01" db="EMBL/GenBank/DDBJ databases">
        <title>Glutamicibacter soli strain NHPC-3 Whole genome sequence and assembly.</title>
        <authorList>
            <person name="Choudhury P."/>
            <person name="Gupta D."/>
            <person name="Sengupta K."/>
            <person name="Jawed A."/>
            <person name="Sultana N."/>
            <person name="Saha P."/>
        </authorList>
    </citation>
    <scope>NUCLEOTIDE SEQUENCE [LARGE SCALE GENOMIC DNA]</scope>
    <source>
        <strain evidence="7 8">NHPC-3</strain>
    </source>
</reference>
<dbReference type="SUPFAM" id="SSF53613">
    <property type="entry name" value="Ribokinase-like"/>
    <property type="match status" value="1"/>
</dbReference>
<dbReference type="GO" id="GO:0016301">
    <property type="term" value="F:kinase activity"/>
    <property type="evidence" value="ECO:0007669"/>
    <property type="project" value="UniProtKB-KW"/>
</dbReference>
<dbReference type="InterPro" id="IPR011611">
    <property type="entry name" value="PfkB_dom"/>
</dbReference>
<keyword evidence="5" id="KW-0067">ATP-binding</keyword>
<dbReference type="RefSeq" id="WP_113606957.1">
    <property type="nucleotide sequence ID" value="NZ_POAF01000003.1"/>
</dbReference>
<dbReference type="PANTHER" id="PTHR43085:SF1">
    <property type="entry name" value="PSEUDOURIDINE KINASE-RELATED"/>
    <property type="match status" value="1"/>
</dbReference>
<dbReference type="InterPro" id="IPR029056">
    <property type="entry name" value="Ribokinase-like"/>
</dbReference>
<evidence type="ECO:0000256" key="1">
    <source>
        <dbReference type="ARBA" id="ARBA00010688"/>
    </source>
</evidence>
<evidence type="ECO:0000313" key="8">
    <source>
        <dbReference type="Proteomes" id="UP000252167"/>
    </source>
</evidence>
<dbReference type="PROSITE" id="PS00583">
    <property type="entry name" value="PFKB_KINASES_1"/>
    <property type="match status" value="1"/>
</dbReference>
<dbReference type="EMBL" id="POAF01000003">
    <property type="protein sequence ID" value="RBM01576.1"/>
    <property type="molecule type" value="Genomic_DNA"/>
</dbReference>
<dbReference type="PANTHER" id="PTHR43085">
    <property type="entry name" value="HEXOKINASE FAMILY MEMBER"/>
    <property type="match status" value="1"/>
</dbReference>
<evidence type="ECO:0000256" key="2">
    <source>
        <dbReference type="ARBA" id="ARBA00022679"/>
    </source>
</evidence>
<dbReference type="Gene3D" id="3.40.1190.20">
    <property type="match status" value="1"/>
</dbReference>
<gene>
    <name evidence="7" type="ORF">C1H84_06915</name>
</gene>
<keyword evidence="3" id="KW-0547">Nucleotide-binding</keyword>
<comment type="caution">
    <text evidence="7">The sequence shown here is derived from an EMBL/GenBank/DDBJ whole genome shotgun (WGS) entry which is preliminary data.</text>
</comment>
<name>A0A365YFT7_9MICC</name>
<dbReference type="Proteomes" id="UP000252167">
    <property type="component" value="Unassembled WGS sequence"/>
</dbReference>
<dbReference type="PROSITE" id="PS00584">
    <property type="entry name" value="PFKB_KINASES_2"/>
    <property type="match status" value="1"/>
</dbReference>
<evidence type="ECO:0000256" key="3">
    <source>
        <dbReference type="ARBA" id="ARBA00022741"/>
    </source>
</evidence>
<evidence type="ECO:0000256" key="4">
    <source>
        <dbReference type="ARBA" id="ARBA00022777"/>
    </source>
</evidence>
<dbReference type="AlphaFoldDB" id="A0A365YFT7"/>
<evidence type="ECO:0000256" key="5">
    <source>
        <dbReference type="ARBA" id="ARBA00022840"/>
    </source>
</evidence>
<organism evidence="7 8">
    <name type="scientific">Glutamicibacter soli</name>
    <dbReference type="NCBI Taxonomy" id="453836"/>
    <lineage>
        <taxon>Bacteria</taxon>
        <taxon>Bacillati</taxon>
        <taxon>Actinomycetota</taxon>
        <taxon>Actinomycetes</taxon>
        <taxon>Micrococcales</taxon>
        <taxon>Micrococcaceae</taxon>
        <taxon>Glutamicibacter</taxon>
    </lineage>
</organism>
<proteinExistence type="inferred from homology"/>
<keyword evidence="8" id="KW-1185">Reference proteome</keyword>
<comment type="similarity">
    <text evidence="1">Belongs to the carbohydrate kinase PfkB family.</text>
</comment>
<dbReference type="CDD" id="cd01167">
    <property type="entry name" value="bac_FRK"/>
    <property type="match status" value="1"/>
</dbReference>
<keyword evidence="2" id="KW-0808">Transferase</keyword>
<dbReference type="InterPro" id="IPR002173">
    <property type="entry name" value="Carboh/pur_kinase_PfkB_CS"/>
</dbReference>
<sequence length="302" mass="31676">MASIQVAGEALVDIVNGLAYPGGSPLNVAVGLGRLGHEVTLQTGIGGDEHGRAIIEHLNASDVLLGPDSVTESATSTATVSLDSTGQATYDFQLDWNLESVVPTDAQILHTGSIAAFAEPGCSRIHEVFAASPAHQLRSYDPNLRPALVDKRRAVIPRIEKLCALSHVVKLSDEDALWLYPGWDTARVLGHLLARGAKLAVMTFGVRGCEARTDQLEVSMPSLQVSVADTVGAGDAFMSGLLHAIGNGPLLQALVSNENLDEDALESALRTASLSAALTVQKIGANPPTLVELESCLSSVEF</sequence>
<evidence type="ECO:0000259" key="6">
    <source>
        <dbReference type="Pfam" id="PF00294"/>
    </source>
</evidence>
<evidence type="ECO:0000313" key="7">
    <source>
        <dbReference type="EMBL" id="RBM01576.1"/>
    </source>
</evidence>
<dbReference type="Pfam" id="PF00294">
    <property type="entry name" value="PfkB"/>
    <property type="match status" value="1"/>
</dbReference>
<dbReference type="InterPro" id="IPR050306">
    <property type="entry name" value="PfkB_Carbo_kinase"/>
</dbReference>
<dbReference type="GO" id="GO:0005524">
    <property type="term" value="F:ATP binding"/>
    <property type="evidence" value="ECO:0007669"/>
    <property type="project" value="UniProtKB-KW"/>
</dbReference>
<protein>
    <submittedName>
        <fullName evidence="7">Carbohydrate kinase</fullName>
    </submittedName>
</protein>
<accession>A0A365YFT7</accession>
<keyword evidence="4 7" id="KW-0418">Kinase</keyword>